<dbReference type="Proteomes" id="UP001180020">
    <property type="component" value="Unassembled WGS sequence"/>
</dbReference>
<reference evidence="2" key="1">
    <citation type="journal article" date="2023" name="Nat. Commun.">
        <title>Diploid and tetraploid genomes of Acorus and the evolution of monocots.</title>
        <authorList>
            <person name="Ma L."/>
            <person name="Liu K.W."/>
            <person name="Li Z."/>
            <person name="Hsiao Y.Y."/>
            <person name="Qi Y."/>
            <person name="Fu T."/>
            <person name="Tang G.D."/>
            <person name="Zhang D."/>
            <person name="Sun W.H."/>
            <person name="Liu D.K."/>
            <person name="Li Y."/>
            <person name="Chen G.Z."/>
            <person name="Liu X.D."/>
            <person name="Liao X.Y."/>
            <person name="Jiang Y.T."/>
            <person name="Yu X."/>
            <person name="Hao Y."/>
            <person name="Huang J."/>
            <person name="Zhao X.W."/>
            <person name="Ke S."/>
            <person name="Chen Y.Y."/>
            <person name="Wu W.L."/>
            <person name="Hsu J.L."/>
            <person name="Lin Y.F."/>
            <person name="Huang M.D."/>
            <person name="Li C.Y."/>
            <person name="Huang L."/>
            <person name="Wang Z.W."/>
            <person name="Zhao X."/>
            <person name="Zhong W.Y."/>
            <person name="Peng D.H."/>
            <person name="Ahmad S."/>
            <person name="Lan S."/>
            <person name="Zhang J.S."/>
            <person name="Tsai W.C."/>
            <person name="Van de Peer Y."/>
            <person name="Liu Z.J."/>
        </authorList>
    </citation>
    <scope>NUCLEOTIDE SEQUENCE</scope>
    <source>
        <strain evidence="2">CP</strain>
    </source>
</reference>
<proteinExistence type="predicted"/>
<keyword evidence="1" id="KW-0732">Signal</keyword>
<feature type="chain" id="PRO_5043518971" evidence="1">
    <location>
        <begin position="26"/>
        <end position="54"/>
    </location>
</feature>
<name>A0AAV9E0K6_ACOCL</name>
<reference evidence="2" key="2">
    <citation type="submission" date="2023-06" db="EMBL/GenBank/DDBJ databases">
        <authorList>
            <person name="Ma L."/>
            <person name="Liu K.-W."/>
            <person name="Li Z."/>
            <person name="Hsiao Y.-Y."/>
            <person name="Qi Y."/>
            <person name="Fu T."/>
            <person name="Tang G."/>
            <person name="Zhang D."/>
            <person name="Sun W.-H."/>
            <person name="Liu D.-K."/>
            <person name="Li Y."/>
            <person name="Chen G.-Z."/>
            <person name="Liu X.-D."/>
            <person name="Liao X.-Y."/>
            <person name="Jiang Y.-T."/>
            <person name="Yu X."/>
            <person name="Hao Y."/>
            <person name="Huang J."/>
            <person name="Zhao X.-W."/>
            <person name="Ke S."/>
            <person name="Chen Y.-Y."/>
            <person name="Wu W.-L."/>
            <person name="Hsu J.-L."/>
            <person name="Lin Y.-F."/>
            <person name="Huang M.-D."/>
            <person name="Li C.-Y."/>
            <person name="Huang L."/>
            <person name="Wang Z.-W."/>
            <person name="Zhao X."/>
            <person name="Zhong W.-Y."/>
            <person name="Peng D.-H."/>
            <person name="Ahmad S."/>
            <person name="Lan S."/>
            <person name="Zhang J.-S."/>
            <person name="Tsai W.-C."/>
            <person name="Van De Peer Y."/>
            <person name="Liu Z.-J."/>
        </authorList>
    </citation>
    <scope>NUCLEOTIDE SEQUENCE</scope>
    <source>
        <strain evidence="2">CP</strain>
        <tissue evidence="2">Leaves</tissue>
    </source>
</reference>
<evidence type="ECO:0000313" key="3">
    <source>
        <dbReference type="Proteomes" id="UP001180020"/>
    </source>
</evidence>
<protein>
    <submittedName>
        <fullName evidence="2">Uncharacterized protein</fullName>
    </submittedName>
</protein>
<accession>A0AAV9E0K6</accession>
<gene>
    <name evidence="2" type="ORF">QJS10_CPA10g01495</name>
</gene>
<organism evidence="2 3">
    <name type="scientific">Acorus calamus</name>
    <name type="common">Sweet flag</name>
    <dbReference type="NCBI Taxonomy" id="4465"/>
    <lineage>
        <taxon>Eukaryota</taxon>
        <taxon>Viridiplantae</taxon>
        <taxon>Streptophyta</taxon>
        <taxon>Embryophyta</taxon>
        <taxon>Tracheophyta</taxon>
        <taxon>Spermatophyta</taxon>
        <taxon>Magnoliopsida</taxon>
        <taxon>Liliopsida</taxon>
        <taxon>Acoraceae</taxon>
        <taxon>Acorus</taxon>
    </lineage>
</organism>
<evidence type="ECO:0000256" key="1">
    <source>
        <dbReference type="SAM" id="SignalP"/>
    </source>
</evidence>
<keyword evidence="3" id="KW-1185">Reference proteome</keyword>
<comment type="caution">
    <text evidence="2">The sequence shown here is derived from an EMBL/GenBank/DDBJ whole genome shotgun (WGS) entry which is preliminary data.</text>
</comment>
<dbReference type="EMBL" id="JAUJYO010000010">
    <property type="protein sequence ID" value="KAK1306684.1"/>
    <property type="molecule type" value="Genomic_DNA"/>
</dbReference>
<evidence type="ECO:0000313" key="2">
    <source>
        <dbReference type="EMBL" id="KAK1306684.1"/>
    </source>
</evidence>
<sequence>MEGMKLKTFVVLVLLATQFFGYSEGRGKERADVLKEFVLAQPAPMAEPFPQKNE</sequence>
<dbReference type="AlphaFoldDB" id="A0AAV9E0K6"/>
<feature type="signal peptide" evidence="1">
    <location>
        <begin position="1"/>
        <end position="25"/>
    </location>
</feature>